<dbReference type="Gene3D" id="3.90.550.10">
    <property type="entry name" value="Spore Coat Polysaccharide Biosynthesis Protein SpsA, Chain A"/>
    <property type="match status" value="1"/>
</dbReference>
<evidence type="ECO:0000313" key="12">
    <source>
        <dbReference type="Proteomes" id="UP000596977"/>
    </source>
</evidence>
<dbReference type="InterPro" id="IPR029044">
    <property type="entry name" value="Nucleotide-diphossugar_trans"/>
</dbReference>
<dbReference type="GO" id="GO:0004475">
    <property type="term" value="F:mannose-1-phosphate guanylyltransferase (GTP) activity"/>
    <property type="evidence" value="ECO:0007669"/>
    <property type="project" value="UniProtKB-EC"/>
</dbReference>
<dbReference type="FunFam" id="2.60.120.10:FF:000032">
    <property type="entry name" value="Mannose-1-phosphate guanylyltransferase/mannose-6-phosphate isomerase"/>
    <property type="match status" value="1"/>
</dbReference>
<dbReference type="Pfam" id="PF01050">
    <property type="entry name" value="MannoseP_isomer"/>
    <property type="match status" value="1"/>
</dbReference>
<evidence type="ECO:0000259" key="9">
    <source>
        <dbReference type="Pfam" id="PF00483"/>
    </source>
</evidence>
<proteinExistence type="inferred from homology"/>
<keyword evidence="6" id="KW-0342">GTP-binding</keyword>
<dbReference type="EMBL" id="BMKB01000001">
    <property type="protein sequence ID" value="GGA39716.1"/>
    <property type="molecule type" value="Genomic_DNA"/>
</dbReference>
<dbReference type="InterPro" id="IPR049577">
    <property type="entry name" value="GMPP_N"/>
</dbReference>
<dbReference type="SUPFAM" id="SSF51182">
    <property type="entry name" value="RmlC-like cupins"/>
    <property type="match status" value="1"/>
</dbReference>
<dbReference type="EC" id="2.7.7.13" evidence="2"/>
<dbReference type="InterPro" id="IPR006375">
    <property type="entry name" value="Man1P_GuaTrfase/Man6P_Isoase"/>
</dbReference>
<dbReference type="NCBIfam" id="TIGR01479">
    <property type="entry name" value="GMP_PMI"/>
    <property type="match status" value="1"/>
</dbReference>
<dbReference type="CDD" id="cd02509">
    <property type="entry name" value="GDP-M1P_Guanylyltransferase"/>
    <property type="match status" value="1"/>
</dbReference>
<dbReference type="InterPro" id="IPR005835">
    <property type="entry name" value="NTP_transferase_dom"/>
</dbReference>
<evidence type="ECO:0000256" key="8">
    <source>
        <dbReference type="RuleBase" id="RU004190"/>
    </source>
</evidence>
<sequence>MRAAHMDGAGPNDTIVPVILAGGQGTRLWPMSRAARPKQFLSLDGAMSLFQQTLKRVADPARYGAPIVITHHDYRFLVAEQAQEIGINPAAILLEPMARNTAPAITAATLYAQKENPGAVLHILPSDHALATEPGYFAALETARRAAENGALVTFGVTPTAPETGYGYIEIGAERTKGVNDVARFVEKPDSETAQHMLDAGTYVWNSGMFVFEANTFLEEVAALAPEVLAGAKAAIAQGAVDLDFFRLDAKAFEAAPSISVDYAIFEKSSSVAVVPVSFDWSDLGSWDAVWKTGAQDAKGNVGAKNVLFSDSNGSLVLSEKAHVVLDGLDGVVLVASEDAIYAGRLDRAQNVGNIVKQLKSDAKTAPLTQTHTTDYRPWGGYTSVLMGERFQVKRLFVKPGKKLSLQRHHHRSEHWIVVSGTAEVTIDGKMRMVTENESVYLPVGCEHRLGNPGKILLELIEVQTGSYLGEDDIVRIEDAFGRT</sequence>
<dbReference type="PANTHER" id="PTHR46390">
    <property type="entry name" value="MANNOSE-1-PHOSPHATE GUANYLYLTRANSFERASE"/>
    <property type="match status" value="1"/>
</dbReference>
<dbReference type="PANTHER" id="PTHR46390:SF1">
    <property type="entry name" value="MANNOSE-1-PHOSPHATE GUANYLYLTRANSFERASE"/>
    <property type="match status" value="1"/>
</dbReference>
<keyword evidence="3" id="KW-0808">Transferase</keyword>
<name>A0A916R7G6_9HYPH</name>
<dbReference type="Proteomes" id="UP000596977">
    <property type="component" value="Unassembled WGS sequence"/>
</dbReference>
<dbReference type="RefSeq" id="WP_244640600.1">
    <property type="nucleotide sequence ID" value="NZ_BMKB01000001.1"/>
</dbReference>
<gene>
    <name evidence="11" type="primary">noeJ</name>
    <name evidence="11" type="ORF">GCM10011499_06480</name>
</gene>
<evidence type="ECO:0000313" key="11">
    <source>
        <dbReference type="EMBL" id="GGA39716.1"/>
    </source>
</evidence>
<reference evidence="11 12" key="1">
    <citation type="journal article" date="2014" name="Int. J. Syst. Evol. Microbiol.">
        <title>Complete genome sequence of Corynebacterium casei LMG S-19264T (=DSM 44701T), isolated from a smear-ripened cheese.</title>
        <authorList>
            <consortium name="US DOE Joint Genome Institute (JGI-PGF)"/>
            <person name="Walter F."/>
            <person name="Albersmeier A."/>
            <person name="Kalinowski J."/>
            <person name="Ruckert C."/>
        </authorList>
    </citation>
    <scope>NUCLEOTIDE SEQUENCE [LARGE SCALE GENOMIC DNA]</scope>
    <source>
        <strain evidence="11 12">CGMCC 1.15896</strain>
    </source>
</reference>
<evidence type="ECO:0000256" key="4">
    <source>
        <dbReference type="ARBA" id="ARBA00022695"/>
    </source>
</evidence>
<evidence type="ECO:0000256" key="1">
    <source>
        <dbReference type="ARBA" id="ARBA00006115"/>
    </source>
</evidence>
<dbReference type="InterPro" id="IPR011051">
    <property type="entry name" value="RmlC_Cupin_sf"/>
</dbReference>
<evidence type="ECO:0000256" key="7">
    <source>
        <dbReference type="ARBA" id="ARBA00047343"/>
    </source>
</evidence>
<dbReference type="CDD" id="cd02213">
    <property type="entry name" value="cupin_PMI_typeII_C"/>
    <property type="match status" value="1"/>
</dbReference>
<dbReference type="Gene3D" id="2.60.120.10">
    <property type="entry name" value="Jelly Rolls"/>
    <property type="match status" value="1"/>
</dbReference>
<evidence type="ECO:0000256" key="6">
    <source>
        <dbReference type="ARBA" id="ARBA00023134"/>
    </source>
</evidence>
<feature type="domain" description="Mannose-6-phosphate isomerase type II C-terminal" evidence="10">
    <location>
        <begin position="369"/>
        <end position="479"/>
    </location>
</feature>
<feature type="domain" description="Nucleotidyl transferase" evidence="9">
    <location>
        <begin position="17"/>
        <end position="298"/>
    </location>
</feature>
<keyword evidence="5" id="KW-0547">Nucleotide-binding</keyword>
<dbReference type="InterPro" id="IPR014710">
    <property type="entry name" value="RmlC-like_jellyroll"/>
</dbReference>
<dbReference type="SUPFAM" id="SSF53448">
    <property type="entry name" value="Nucleotide-diphospho-sugar transferases"/>
    <property type="match status" value="1"/>
</dbReference>
<dbReference type="Pfam" id="PF00483">
    <property type="entry name" value="NTP_transferase"/>
    <property type="match status" value="1"/>
</dbReference>
<keyword evidence="12" id="KW-1185">Reference proteome</keyword>
<dbReference type="InterPro" id="IPR001538">
    <property type="entry name" value="Man6P_isomerase-2_C"/>
</dbReference>
<evidence type="ECO:0000259" key="10">
    <source>
        <dbReference type="Pfam" id="PF01050"/>
    </source>
</evidence>
<comment type="similarity">
    <text evidence="1 8">Belongs to the mannose-6-phosphate isomerase type 2 family.</text>
</comment>
<evidence type="ECO:0000256" key="5">
    <source>
        <dbReference type="ARBA" id="ARBA00022741"/>
    </source>
</evidence>
<accession>A0A916R7G6</accession>
<evidence type="ECO:0000256" key="3">
    <source>
        <dbReference type="ARBA" id="ARBA00022679"/>
    </source>
</evidence>
<evidence type="ECO:0000256" key="2">
    <source>
        <dbReference type="ARBA" id="ARBA00012387"/>
    </source>
</evidence>
<organism evidence="11 12">
    <name type="scientific">Pelagibacterium lentulum</name>
    <dbReference type="NCBI Taxonomy" id="2029865"/>
    <lineage>
        <taxon>Bacteria</taxon>
        <taxon>Pseudomonadati</taxon>
        <taxon>Pseudomonadota</taxon>
        <taxon>Alphaproteobacteria</taxon>
        <taxon>Hyphomicrobiales</taxon>
        <taxon>Devosiaceae</taxon>
        <taxon>Pelagibacterium</taxon>
    </lineage>
</organism>
<keyword evidence="4 11" id="KW-0548">Nucleotidyltransferase</keyword>
<comment type="caution">
    <text evidence="11">The sequence shown here is derived from an EMBL/GenBank/DDBJ whole genome shotgun (WGS) entry which is preliminary data.</text>
</comment>
<comment type="catalytic activity">
    <reaction evidence="7">
        <text>alpha-D-mannose 1-phosphate + GTP + H(+) = GDP-alpha-D-mannose + diphosphate</text>
        <dbReference type="Rhea" id="RHEA:15229"/>
        <dbReference type="ChEBI" id="CHEBI:15378"/>
        <dbReference type="ChEBI" id="CHEBI:33019"/>
        <dbReference type="ChEBI" id="CHEBI:37565"/>
        <dbReference type="ChEBI" id="CHEBI:57527"/>
        <dbReference type="ChEBI" id="CHEBI:58409"/>
        <dbReference type="EC" id="2.7.7.13"/>
    </reaction>
</comment>
<protein>
    <recommendedName>
        <fullName evidence="2">mannose-1-phosphate guanylyltransferase</fullName>
        <ecNumber evidence="2">2.7.7.13</ecNumber>
    </recommendedName>
</protein>
<dbReference type="GO" id="GO:0005525">
    <property type="term" value="F:GTP binding"/>
    <property type="evidence" value="ECO:0007669"/>
    <property type="project" value="UniProtKB-KW"/>
</dbReference>
<dbReference type="GO" id="GO:0009298">
    <property type="term" value="P:GDP-mannose biosynthetic process"/>
    <property type="evidence" value="ECO:0007669"/>
    <property type="project" value="TreeGrafter"/>
</dbReference>
<dbReference type="FunFam" id="3.90.550.10:FF:000046">
    <property type="entry name" value="Mannose-1-phosphate guanylyltransferase (GDP)"/>
    <property type="match status" value="1"/>
</dbReference>
<dbReference type="AlphaFoldDB" id="A0A916R7G6"/>
<dbReference type="GO" id="GO:0000271">
    <property type="term" value="P:polysaccharide biosynthetic process"/>
    <property type="evidence" value="ECO:0007669"/>
    <property type="project" value="InterPro"/>
</dbReference>
<dbReference type="InterPro" id="IPR051161">
    <property type="entry name" value="Mannose-6P_isomerase_type2"/>
</dbReference>